<dbReference type="InterPro" id="IPR001647">
    <property type="entry name" value="HTH_TetR"/>
</dbReference>
<dbReference type="GO" id="GO:0003677">
    <property type="term" value="F:DNA binding"/>
    <property type="evidence" value="ECO:0007669"/>
    <property type="project" value="UniProtKB-UniRule"/>
</dbReference>
<dbReference type="PROSITE" id="PS01081">
    <property type="entry name" value="HTH_TETR_1"/>
    <property type="match status" value="1"/>
</dbReference>
<evidence type="ECO:0000313" key="5">
    <source>
        <dbReference type="Proteomes" id="UP000199695"/>
    </source>
</evidence>
<dbReference type="InterPro" id="IPR023772">
    <property type="entry name" value="DNA-bd_HTH_TetR-type_CS"/>
</dbReference>
<dbReference type="EMBL" id="FOCQ01000007">
    <property type="protein sequence ID" value="SEN19520.1"/>
    <property type="molecule type" value="Genomic_DNA"/>
</dbReference>
<accession>A0A1H8EJF7</accession>
<reference evidence="4 5" key="1">
    <citation type="submission" date="2016-10" db="EMBL/GenBank/DDBJ databases">
        <authorList>
            <person name="de Groot N.N."/>
        </authorList>
    </citation>
    <scope>NUCLEOTIDE SEQUENCE [LARGE SCALE GENOMIC DNA]</scope>
    <source>
        <strain evidence="4 5">DSM 46701</strain>
    </source>
</reference>
<feature type="DNA-binding region" description="H-T-H motif" evidence="2">
    <location>
        <begin position="32"/>
        <end position="51"/>
    </location>
</feature>
<dbReference type="InterPro" id="IPR009057">
    <property type="entry name" value="Homeodomain-like_sf"/>
</dbReference>
<evidence type="ECO:0000256" key="2">
    <source>
        <dbReference type="PROSITE-ProRule" id="PRU00335"/>
    </source>
</evidence>
<evidence type="ECO:0000256" key="1">
    <source>
        <dbReference type="ARBA" id="ARBA00023125"/>
    </source>
</evidence>
<evidence type="ECO:0000313" key="4">
    <source>
        <dbReference type="EMBL" id="SEN19520.1"/>
    </source>
</evidence>
<protein>
    <submittedName>
        <fullName evidence="4">DNA-binding transcriptional regulator, AcrR family</fullName>
    </submittedName>
</protein>
<proteinExistence type="predicted"/>
<dbReference type="OrthoDB" id="9814200at2"/>
<name>A0A1H8EJF7_9BACL</name>
<gene>
    <name evidence="4" type="ORF">SAMN05444955_10724</name>
</gene>
<dbReference type="SUPFAM" id="SSF46689">
    <property type="entry name" value="Homeodomain-like"/>
    <property type="match status" value="1"/>
</dbReference>
<dbReference type="Pfam" id="PF00440">
    <property type="entry name" value="TetR_N"/>
    <property type="match status" value="1"/>
</dbReference>
<dbReference type="PANTHER" id="PTHR43479:SF11">
    <property type="entry name" value="ACREF_ENVCD OPERON REPRESSOR-RELATED"/>
    <property type="match status" value="1"/>
</dbReference>
<dbReference type="Gene3D" id="1.10.357.10">
    <property type="entry name" value="Tetracycline Repressor, domain 2"/>
    <property type="match status" value="1"/>
</dbReference>
<sequence>MLFVTNMPKEARDKMLYAALHLFTTKGFKETSILEIVEQARVSKTTFYQYFKSKEELLVSLFQQLAEEIIKAVESAVQQEKKVTYKAYAGIRRYIEICVDRSTVAQLLLVESVGVSQAVEKVRREAHRRLADLIYQIVKNVIPASVSTEEVRIVSQAMVGAINEVVVQNLFESGQDVQIDGLARLLNRIVVGSYVNLSLKDSKVLR</sequence>
<dbReference type="PANTHER" id="PTHR43479">
    <property type="entry name" value="ACREF/ENVCD OPERON REPRESSOR-RELATED"/>
    <property type="match status" value="1"/>
</dbReference>
<dbReference type="Proteomes" id="UP000199695">
    <property type="component" value="Unassembled WGS sequence"/>
</dbReference>
<dbReference type="InterPro" id="IPR050624">
    <property type="entry name" value="HTH-type_Tx_Regulator"/>
</dbReference>
<keyword evidence="1 2" id="KW-0238">DNA-binding</keyword>
<dbReference type="PRINTS" id="PR00455">
    <property type="entry name" value="HTHTETR"/>
</dbReference>
<evidence type="ECO:0000259" key="3">
    <source>
        <dbReference type="PROSITE" id="PS50977"/>
    </source>
</evidence>
<dbReference type="Gene3D" id="1.10.10.60">
    <property type="entry name" value="Homeodomain-like"/>
    <property type="match status" value="1"/>
</dbReference>
<organism evidence="4 5">
    <name type="scientific">Lihuaxuella thermophila</name>
    <dbReference type="NCBI Taxonomy" id="1173111"/>
    <lineage>
        <taxon>Bacteria</taxon>
        <taxon>Bacillati</taxon>
        <taxon>Bacillota</taxon>
        <taxon>Bacilli</taxon>
        <taxon>Bacillales</taxon>
        <taxon>Thermoactinomycetaceae</taxon>
        <taxon>Lihuaxuella</taxon>
    </lineage>
</organism>
<keyword evidence="5" id="KW-1185">Reference proteome</keyword>
<dbReference type="AlphaFoldDB" id="A0A1H8EJF7"/>
<feature type="domain" description="HTH tetR-type" evidence="3">
    <location>
        <begin position="9"/>
        <end position="69"/>
    </location>
</feature>
<dbReference type="STRING" id="1173111.SAMN05444955_10724"/>
<dbReference type="PROSITE" id="PS50977">
    <property type="entry name" value="HTH_TETR_2"/>
    <property type="match status" value="1"/>
</dbReference>